<evidence type="ECO:0000313" key="1">
    <source>
        <dbReference type="EMBL" id="CCA88619.1"/>
    </source>
</evidence>
<gene>
    <name evidence="1" type="ORF">RALSY_30369</name>
</gene>
<organism evidence="1">
    <name type="scientific">Ralstonia syzygii R24</name>
    <dbReference type="NCBI Taxonomy" id="907261"/>
    <lineage>
        <taxon>Bacteria</taxon>
        <taxon>Pseudomonadati</taxon>
        <taxon>Pseudomonadota</taxon>
        <taxon>Betaproteobacteria</taxon>
        <taxon>Burkholderiales</taxon>
        <taxon>Burkholderiaceae</taxon>
        <taxon>Ralstonia</taxon>
        <taxon>Ralstonia solanacearum species complex</taxon>
    </lineage>
</organism>
<protein>
    <submittedName>
        <fullName evidence="1">Uncharacterized protein</fullName>
    </submittedName>
</protein>
<accession>G3A3Z9</accession>
<reference evidence="1" key="1">
    <citation type="journal article" date="2011" name="PLoS ONE">
        <title>Ralstonia syzygii, the Blood Disease Bacterium and some Asian R. solanacearum strains form a single genomic species despite divergent lifestyles.</title>
        <authorList>
            <person name="Remenant B."/>
            <person name="de Cambiaire J.C."/>
            <person name="Cellier G."/>
            <person name="Jacobs J.M."/>
            <person name="Mangenot S."/>
            <person name="Barbe V."/>
            <person name="Lajus A."/>
            <person name="Vallenet D."/>
            <person name="Medigue C."/>
            <person name="Fegan M."/>
            <person name="Allen C."/>
            <person name="Prior P."/>
        </authorList>
    </citation>
    <scope>NUCLEOTIDE SEQUENCE</scope>
    <source>
        <strain evidence="1">R24</strain>
    </source>
</reference>
<name>G3A3Z9_9RALS</name>
<dbReference type="AlphaFoldDB" id="G3A3Z9"/>
<reference evidence="1" key="2">
    <citation type="submission" date="2011-04" db="EMBL/GenBank/DDBJ databases">
        <authorList>
            <person name="Genoscope - CEA"/>
        </authorList>
    </citation>
    <scope>NUCLEOTIDE SEQUENCE</scope>
    <source>
        <strain evidence="1">R24</strain>
    </source>
</reference>
<sequence length="33" mass="3945">MAQFAVSEFARRLLQAQRRFVSNKSFIQPEQLF</sequence>
<dbReference type="EMBL" id="FR854088">
    <property type="protein sequence ID" value="CCA88619.1"/>
    <property type="molecule type" value="Genomic_DNA"/>
</dbReference>
<proteinExistence type="predicted"/>